<protein>
    <submittedName>
        <fullName evidence="2">TIR domain-containing protein</fullName>
    </submittedName>
</protein>
<reference evidence="2 3" key="1">
    <citation type="submission" date="2019-12" db="EMBL/GenBank/DDBJ databases">
        <authorList>
            <person name="Huq M.A."/>
        </authorList>
    </citation>
    <scope>NUCLEOTIDE SEQUENCE [LARGE SCALE GENOMIC DNA]</scope>
    <source>
        <strain evidence="2 3">MAH-34</strain>
    </source>
</reference>
<feature type="domain" description="TIR" evidence="1">
    <location>
        <begin position="150"/>
        <end position="237"/>
    </location>
</feature>
<dbReference type="InterPro" id="IPR000157">
    <property type="entry name" value="TIR_dom"/>
</dbReference>
<dbReference type="Proteomes" id="UP000467637">
    <property type="component" value="Unassembled WGS sequence"/>
</dbReference>
<dbReference type="Pfam" id="PF13676">
    <property type="entry name" value="TIR_2"/>
    <property type="match status" value="1"/>
</dbReference>
<evidence type="ECO:0000259" key="1">
    <source>
        <dbReference type="Pfam" id="PF13676"/>
    </source>
</evidence>
<name>A0ABW9TZR9_9BACL</name>
<dbReference type="Gene3D" id="3.40.50.10140">
    <property type="entry name" value="Toll/interleukin-1 receptor homology (TIR) domain"/>
    <property type="match status" value="1"/>
</dbReference>
<gene>
    <name evidence="2" type="ORF">GON05_01630</name>
</gene>
<dbReference type="Pfam" id="PF18180">
    <property type="entry name" value="LD_cluster3"/>
    <property type="match status" value="1"/>
</dbReference>
<dbReference type="SUPFAM" id="SSF52200">
    <property type="entry name" value="Toll/Interleukin receptor TIR domain"/>
    <property type="match status" value="1"/>
</dbReference>
<keyword evidence="3" id="KW-1185">Reference proteome</keyword>
<organism evidence="2 3">
    <name type="scientific">Paenibacillus anseongense</name>
    <dbReference type="NCBI Taxonomy" id="2682845"/>
    <lineage>
        <taxon>Bacteria</taxon>
        <taxon>Bacillati</taxon>
        <taxon>Bacillota</taxon>
        <taxon>Bacilli</taxon>
        <taxon>Bacillales</taxon>
        <taxon>Paenibacillaceae</taxon>
        <taxon>Paenibacillus</taxon>
    </lineage>
</organism>
<comment type="caution">
    <text evidence="2">The sequence shown here is derived from an EMBL/GenBank/DDBJ whole genome shotgun (WGS) entry which is preliminary data.</text>
</comment>
<dbReference type="EMBL" id="WSEM01000003">
    <property type="protein sequence ID" value="MVQ33339.1"/>
    <property type="molecule type" value="Genomic_DNA"/>
</dbReference>
<evidence type="ECO:0000313" key="2">
    <source>
        <dbReference type="EMBL" id="MVQ33339.1"/>
    </source>
</evidence>
<dbReference type="InterPro" id="IPR041197">
    <property type="entry name" value="LD_cluster3"/>
</dbReference>
<dbReference type="InterPro" id="IPR035897">
    <property type="entry name" value="Toll_tir_struct_dom_sf"/>
</dbReference>
<proteinExistence type="predicted"/>
<dbReference type="RefSeq" id="WP_157317512.1">
    <property type="nucleotide sequence ID" value="NZ_WSEM01000003.1"/>
</dbReference>
<sequence length="625" mass="70581">MRTFIVDPSITLGKDDQADEFYQVCLNELLRHTDTKPIQNEMILHQSMAQSTDKDIIIFFNRMDNNYSASFVTFLREAVHVGTKFYPISITSDHRIPPKCIPDPQSYDVKDALERRKLTNLQIKTIAIAVARDAVSILQPTLTRRNMALFLSHRRSDGEEIAGGFYDAMCLRAQNRFRDLSDVLVGESAQEVIENNLRKSDAVIFLDTPQSGESPWIELELKMALSMNLPIVWVKLGEETNRVNLRIKPADSPHFSEPSVDLGLRQVEQNLVDSVIHKAFEISREKAMSIFGHIQRMRELDRNGKIAIETLSEQSYLYQVKIPRNGFRYVQRPMTHVVSFYGRIPKYDDRVIFNDSIIEHGYSKHPRLGHIYDAAIILAPMASQNNQDLVEDPHFVDSCDEYVASLELYSRGQQPSFTQKNGVIISGAFPDCEPEYQQALWNALCAFVQAIVDRSGTVIFGAHPTFQQVIFDIAKLRRPEDYKKAVHMFISKHFVTQATIEENTSYATVTGTDQVDNDRGKSLTAMRKAMINHENAACMVVLGGKTQRPGIPPGVDEEIELARTRNLPVFLIGSVGGRTAEIASGLQSAGWQSMPNHFPVEFNQELMVSPDYAVLANKILDSLGI</sequence>
<accession>A0ABW9TZR9</accession>
<evidence type="ECO:0000313" key="3">
    <source>
        <dbReference type="Proteomes" id="UP000467637"/>
    </source>
</evidence>